<keyword evidence="2" id="KW-1185">Reference proteome</keyword>
<dbReference type="EMBL" id="CM037618">
    <property type="protein sequence ID" value="KAH7999113.1"/>
    <property type="molecule type" value="Genomic_DNA"/>
</dbReference>
<evidence type="ECO:0000313" key="1">
    <source>
        <dbReference type="EMBL" id="KAH7999113.1"/>
    </source>
</evidence>
<evidence type="ECO:0000313" key="2">
    <source>
        <dbReference type="Proteomes" id="UP000827872"/>
    </source>
</evidence>
<proteinExistence type="predicted"/>
<dbReference type="Proteomes" id="UP000827872">
    <property type="component" value="Linkage Group LG05"/>
</dbReference>
<protein>
    <submittedName>
        <fullName evidence="1">Uncharacterized protein</fullName>
    </submittedName>
</protein>
<name>A0ACB8F1R8_9SAUR</name>
<organism evidence="1 2">
    <name type="scientific">Sphaerodactylus townsendi</name>
    <dbReference type="NCBI Taxonomy" id="933632"/>
    <lineage>
        <taxon>Eukaryota</taxon>
        <taxon>Metazoa</taxon>
        <taxon>Chordata</taxon>
        <taxon>Craniata</taxon>
        <taxon>Vertebrata</taxon>
        <taxon>Euteleostomi</taxon>
        <taxon>Lepidosauria</taxon>
        <taxon>Squamata</taxon>
        <taxon>Bifurcata</taxon>
        <taxon>Gekkota</taxon>
        <taxon>Sphaerodactylidae</taxon>
        <taxon>Sphaerodactylus</taxon>
    </lineage>
</organism>
<comment type="caution">
    <text evidence="1">The sequence shown here is derived from an EMBL/GenBank/DDBJ whole genome shotgun (WGS) entry which is preliminary data.</text>
</comment>
<reference evidence="1" key="1">
    <citation type="submission" date="2021-08" db="EMBL/GenBank/DDBJ databases">
        <title>The first chromosome-level gecko genome reveals the dynamic sex chromosomes of Neotropical dwarf geckos (Sphaerodactylidae: Sphaerodactylus).</title>
        <authorList>
            <person name="Pinto B.J."/>
            <person name="Keating S.E."/>
            <person name="Gamble T."/>
        </authorList>
    </citation>
    <scope>NUCLEOTIDE SEQUENCE</scope>
    <source>
        <strain evidence="1">TG3544</strain>
    </source>
</reference>
<gene>
    <name evidence="1" type="ORF">K3G42_005365</name>
</gene>
<sequence>MARSVMRGPELTFDSLGYTRSHLFLNQIIGPPKAVLTSRRHRNKECGSIFGYSYDGSRIRFDLEFSQSNDLECVFNECPTRPVSVSLPPALDLKSAGRHALRPTHRHLSQKKQKKKRCRALDRSFSGRFEDVYQLQDEILGRGPKSRPVLTLITNKGICSEEYGFKAEWTPEVTSCPT</sequence>
<accession>A0ACB8F1R8</accession>